<feature type="domain" description="AB hydrolase-1" evidence="1">
    <location>
        <begin position="21"/>
        <end position="272"/>
    </location>
</feature>
<organism evidence="2 3">
    <name type="scientific">Ideonella margarita</name>
    <dbReference type="NCBI Taxonomy" id="2984191"/>
    <lineage>
        <taxon>Bacteria</taxon>
        <taxon>Pseudomonadati</taxon>
        <taxon>Pseudomonadota</taxon>
        <taxon>Betaproteobacteria</taxon>
        <taxon>Burkholderiales</taxon>
        <taxon>Sphaerotilaceae</taxon>
        <taxon>Ideonella</taxon>
    </lineage>
</organism>
<protein>
    <submittedName>
        <fullName evidence="2">Alpha/beta fold hydrolase</fullName>
    </submittedName>
</protein>
<accession>A0ABU9CDR8</accession>
<reference evidence="2 3" key="1">
    <citation type="submission" date="2024-04" db="EMBL/GenBank/DDBJ databases">
        <title>Novel species of the genus Ideonella isolated from streams.</title>
        <authorList>
            <person name="Lu H."/>
        </authorList>
    </citation>
    <scope>NUCLEOTIDE SEQUENCE [LARGE SCALE GENOMIC DNA]</scope>
    <source>
        <strain evidence="2 3">LYT19W</strain>
    </source>
</reference>
<keyword evidence="3" id="KW-1185">Reference proteome</keyword>
<proteinExistence type="predicted"/>
<keyword evidence="2" id="KW-0378">Hydrolase</keyword>
<gene>
    <name evidence="2" type="ORF">AACH00_18930</name>
</gene>
<dbReference type="EMBL" id="JBBUTI010000017">
    <property type="protein sequence ID" value="MEK8048435.1"/>
    <property type="molecule type" value="Genomic_DNA"/>
</dbReference>
<dbReference type="GO" id="GO:0016787">
    <property type="term" value="F:hydrolase activity"/>
    <property type="evidence" value="ECO:0007669"/>
    <property type="project" value="UniProtKB-KW"/>
</dbReference>
<evidence type="ECO:0000313" key="2">
    <source>
        <dbReference type="EMBL" id="MEK8048435.1"/>
    </source>
</evidence>
<evidence type="ECO:0000259" key="1">
    <source>
        <dbReference type="Pfam" id="PF00561"/>
    </source>
</evidence>
<dbReference type="Gene3D" id="3.40.50.1820">
    <property type="entry name" value="alpha/beta hydrolase"/>
    <property type="match status" value="1"/>
</dbReference>
<dbReference type="RefSeq" id="WP_341400746.1">
    <property type="nucleotide sequence ID" value="NZ_JBBUTI010000017.1"/>
</dbReference>
<dbReference type="InterPro" id="IPR029058">
    <property type="entry name" value="AB_hydrolase_fold"/>
</dbReference>
<dbReference type="InterPro" id="IPR000073">
    <property type="entry name" value="AB_hydrolase_1"/>
</dbReference>
<dbReference type="PANTHER" id="PTHR43433">
    <property type="entry name" value="HYDROLASE, ALPHA/BETA FOLD FAMILY PROTEIN"/>
    <property type="match status" value="1"/>
</dbReference>
<dbReference type="InterPro" id="IPR050471">
    <property type="entry name" value="AB_hydrolase"/>
</dbReference>
<dbReference type="SUPFAM" id="SSF53474">
    <property type="entry name" value="alpha/beta-Hydrolases"/>
    <property type="match status" value="1"/>
</dbReference>
<comment type="caution">
    <text evidence="2">The sequence shown here is derived from an EMBL/GenBank/DDBJ whole genome shotgun (WGS) entry which is preliminary data.</text>
</comment>
<sequence>MQLSANGLALEVDDQGPPSGPAVLLIMGLGMQLTAWPDVLVRQLLQQGFRVIRFDNRDAGLSQGFDHLGVPNMLMATARHFTRMPIKPPYTLADMAADAVGVLDALGIQRAHVCGASLGGMVAQHVAASWPQRVRSLTLLMTTAGARHLPGPTLAAQQVLLSRPADDSLQARVTHGLHVFRRIGSPDYPPDPTAFEAQVRASILRAWHPSGTTRQLVAVAADGDRTPLLARISAPTHVMHGLADPLVPSACGSHLAQHIKGATIDLVPGMGHDFPLALMPRLADGITRNGARAE</sequence>
<evidence type="ECO:0000313" key="3">
    <source>
        <dbReference type="Proteomes" id="UP001379945"/>
    </source>
</evidence>
<dbReference type="Proteomes" id="UP001379945">
    <property type="component" value="Unassembled WGS sequence"/>
</dbReference>
<dbReference type="Pfam" id="PF00561">
    <property type="entry name" value="Abhydrolase_1"/>
    <property type="match status" value="1"/>
</dbReference>
<name>A0ABU9CDR8_9BURK</name>
<dbReference type="PANTHER" id="PTHR43433:SF5">
    <property type="entry name" value="AB HYDROLASE-1 DOMAIN-CONTAINING PROTEIN"/>
    <property type="match status" value="1"/>
</dbReference>